<dbReference type="KEGG" id="nio:NITINOP_0342"/>
<dbReference type="InterPro" id="IPR007165">
    <property type="entry name" value="Phage_holin_4_2"/>
</dbReference>
<reference evidence="3" key="1">
    <citation type="submission" date="2015-09" db="EMBL/GenBank/DDBJ databases">
        <authorList>
            <person name="Daims H."/>
        </authorList>
    </citation>
    <scope>NUCLEOTIDE SEQUENCE [LARGE SCALE GENOMIC DNA]</scope>
</reference>
<accession>A0A0S4KSG0</accession>
<evidence type="ECO:0000256" key="1">
    <source>
        <dbReference type="SAM" id="Phobius"/>
    </source>
</evidence>
<keyword evidence="3" id="KW-1185">Reference proteome</keyword>
<keyword evidence="1" id="KW-1133">Transmembrane helix</keyword>
<protein>
    <recommendedName>
        <fullName evidence="4">Phage holin family protein</fullName>
    </recommendedName>
</protein>
<dbReference type="PANTHER" id="PTHR37309:SF1">
    <property type="entry name" value="SLR0284 PROTEIN"/>
    <property type="match status" value="1"/>
</dbReference>
<dbReference type="PANTHER" id="PTHR37309">
    <property type="entry name" value="SLR0284 PROTEIN"/>
    <property type="match status" value="1"/>
</dbReference>
<gene>
    <name evidence="2" type="ORF">NITINOP_0342</name>
</gene>
<feature type="transmembrane region" description="Helical" evidence="1">
    <location>
        <begin position="23"/>
        <end position="43"/>
    </location>
</feature>
<keyword evidence="1" id="KW-0812">Transmembrane</keyword>
<feature type="transmembrane region" description="Helical" evidence="1">
    <location>
        <begin position="49"/>
        <end position="69"/>
    </location>
</feature>
<evidence type="ECO:0008006" key="4">
    <source>
        <dbReference type="Google" id="ProtNLM"/>
    </source>
</evidence>
<feature type="transmembrane region" description="Helical" evidence="1">
    <location>
        <begin position="76"/>
        <end position="100"/>
    </location>
</feature>
<evidence type="ECO:0000313" key="2">
    <source>
        <dbReference type="EMBL" id="CUQ65318.1"/>
    </source>
</evidence>
<evidence type="ECO:0000313" key="3">
    <source>
        <dbReference type="Proteomes" id="UP000066284"/>
    </source>
</evidence>
<dbReference type="AlphaFoldDB" id="A0A0S4KSG0"/>
<organism evidence="2 3">
    <name type="scientific">Candidatus Nitrospira inopinata</name>
    <dbReference type="NCBI Taxonomy" id="1715989"/>
    <lineage>
        <taxon>Bacteria</taxon>
        <taxon>Pseudomonadati</taxon>
        <taxon>Nitrospirota</taxon>
        <taxon>Nitrospiria</taxon>
        <taxon>Nitrospirales</taxon>
        <taxon>Nitrospiraceae</taxon>
        <taxon>Nitrospira</taxon>
    </lineage>
</organism>
<dbReference type="EMBL" id="LN885086">
    <property type="protein sequence ID" value="CUQ65318.1"/>
    <property type="molecule type" value="Genomic_DNA"/>
</dbReference>
<sequence length="152" mass="16325">MATFRFFHLSHESARQGGLRNTVARMLITGVAVFLAVATVPGLEADSMTAGIAAVLVLTILNLILRPILLLITLPLIVFTLGLFLVVLNALLLELTAYLVKGFTVSGFWSAVGGALVISLVTTVLTGLIIDRRPPPTFPDDPRRPPKIINPE</sequence>
<name>A0A0S4KSG0_9BACT</name>
<dbReference type="STRING" id="1715989.NITINOP_0342"/>
<feature type="transmembrane region" description="Helical" evidence="1">
    <location>
        <begin position="106"/>
        <end position="130"/>
    </location>
</feature>
<dbReference type="RefSeq" id="WP_062482395.1">
    <property type="nucleotide sequence ID" value="NZ_LN885086.1"/>
</dbReference>
<keyword evidence="1" id="KW-0472">Membrane</keyword>
<proteinExistence type="predicted"/>
<dbReference type="Proteomes" id="UP000066284">
    <property type="component" value="Chromosome 1"/>
</dbReference>
<dbReference type="Pfam" id="PF04020">
    <property type="entry name" value="Phage_holin_4_2"/>
    <property type="match status" value="1"/>
</dbReference>